<reference evidence="10 11" key="1">
    <citation type="submission" date="2024-11" db="EMBL/GenBank/DDBJ databases">
        <authorList>
            <person name="Heng Y.C."/>
            <person name="Lim A.C.H."/>
            <person name="Lee J.K.Y."/>
            <person name="Kittelmann S."/>
        </authorList>
    </citation>
    <scope>NUCLEOTIDE SEQUENCE [LARGE SCALE GENOMIC DNA]</scope>
    <source>
        <strain evidence="10 11">WILCCON 0185</strain>
    </source>
</reference>
<keyword evidence="6 8" id="KW-1133">Transmembrane helix</keyword>
<evidence type="ECO:0000259" key="9">
    <source>
        <dbReference type="Pfam" id="PF01618"/>
    </source>
</evidence>
<dbReference type="PROSITE" id="PS01307">
    <property type="entry name" value="MOTA"/>
    <property type="match status" value="1"/>
</dbReference>
<keyword evidence="5 8" id="KW-0812">Transmembrane</keyword>
<proteinExistence type="inferred from homology"/>
<feature type="transmembrane region" description="Helical" evidence="8">
    <location>
        <begin position="29"/>
        <end position="51"/>
    </location>
</feature>
<dbReference type="InterPro" id="IPR000540">
    <property type="entry name" value="Flag_MotA_CS"/>
</dbReference>
<evidence type="ECO:0000256" key="6">
    <source>
        <dbReference type="ARBA" id="ARBA00022989"/>
    </source>
</evidence>
<keyword evidence="7 8" id="KW-0472">Membrane</keyword>
<evidence type="ECO:0000256" key="1">
    <source>
        <dbReference type="ARBA" id="ARBA00004651"/>
    </source>
</evidence>
<evidence type="ECO:0000313" key="10">
    <source>
        <dbReference type="EMBL" id="MFL0247163.1"/>
    </source>
</evidence>
<dbReference type="NCBIfam" id="NF005997">
    <property type="entry name" value="PRK08124.1"/>
    <property type="match status" value="1"/>
</dbReference>
<feature type="domain" description="MotA/TolQ/ExbB proton channel" evidence="9">
    <location>
        <begin position="102"/>
        <end position="217"/>
    </location>
</feature>
<protein>
    <submittedName>
        <fullName evidence="10">Flagellar motor stator protein MotA</fullName>
    </submittedName>
</protein>
<dbReference type="RefSeq" id="WP_406769621.1">
    <property type="nucleotide sequence ID" value="NZ_JBJHZZ010000005.1"/>
</dbReference>
<evidence type="ECO:0000256" key="4">
    <source>
        <dbReference type="ARBA" id="ARBA00022475"/>
    </source>
</evidence>
<evidence type="ECO:0000256" key="2">
    <source>
        <dbReference type="ARBA" id="ARBA00008038"/>
    </source>
</evidence>
<keyword evidence="4" id="KW-1003">Cell membrane</keyword>
<dbReference type="InterPro" id="IPR047055">
    <property type="entry name" value="MotA-like"/>
</dbReference>
<evidence type="ECO:0000256" key="3">
    <source>
        <dbReference type="ARBA" id="ARBA00022448"/>
    </source>
</evidence>
<comment type="caution">
    <text evidence="10">The sequence shown here is derived from an EMBL/GenBank/DDBJ whole genome shotgun (WGS) entry which is preliminary data.</text>
</comment>
<dbReference type="PANTHER" id="PTHR30433">
    <property type="entry name" value="CHEMOTAXIS PROTEIN MOTA"/>
    <property type="match status" value="1"/>
</dbReference>
<dbReference type="PANTHER" id="PTHR30433:SF3">
    <property type="entry name" value="MOTILITY PROTEIN A"/>
    <property type="match status" value="1"/>
</dbReference>
<feature type="transmembrane region" description="Helical" evidence="8">
    <location>
        <begin position="146"/>
        <end position="170"/>
    </location>
</feature>
<evidence type="ECO:0000256" key="5">
    <source>
        <dbReference type="ARBA" id="ARBA00022692"/>
    </source>
</evidence>
<dbReference type="Pfam" id="PF01618">
    <property type="entry name" value="MotA_ExbB"/>
    <property type="match status" value="1"/>
</dbReference>
<evidence type="ECO:0000313" key="11">
    <source>
        <dbReference type="Proteomes" id="UP001623591"/>
    </source>
</evidence>
<accession>A0ABW8T5Z3</accession>
<dbReference type="Proteomes" id="UP001623591">
    <property type="component" value="Unassembled WGS sequence"/>
</dbReference>
<feature type="transmembrane region" description="Helical" evidence="8">
    <location>
        <begin position="182"/>
        <end position="201"/>
    </location>
</feature>
<comment type="similarity">
    <text evidence="2">Belongs to the MotA family.</text>
</comment>
<keyword evidence="10" id="KW-0282">Flagellum</keyword>
<comment type="subcellular location">
    <subcellularLocation>
        <location evidence="1">Cell membrane</location>
        <topology evidence="1">Multi-pass membrane protein</topology>
    </subcellularLocation>
</comment>
<name>A0ABW8T5Z3_9CLOT</name>
<dbReference type="EMBL" id="JBJHZZ010000005">
    <property type="protein sequence ID" value="MFL0247163.1"/>
    <property type="molecule type" value="Genomic_DNA"/>
</dbReference>
<sequence>MDIFLLIGIIVGLAAVSSGLLMKGASVSILFSPEAIMVILVGTSAAVMNSFTRKEFLNIPKILGVVFSDKSKEDPIEIINQIVDMAQSTRKDGLLSLETRTQELDNEFMKQGLEMIVDGEEPEYVRQVLLGDIEGMEERHRIGASIFTTAGGASPTLGVLGAVIGLIGALGNLNDTAKLGESIAAAFVATLYGIFFGYVIWHPFASRLKRKSHEEVSNKLLMVEGILAIQEGKNPKTIQKQLITMLKPKDRKKLEDMSIDGETKGDK</sequence>
<keyword evidence="10" id="KW-0966">Cell projection</keyword>
<gene>
    <name evidence="10" type="primary">motA</name>
    <name evidence="10" type="ORF">ACJDUG_09275</name>
</gene>
<keyword evidence="10" id="KW-0969">Cilium</keyword>
<dbReference type="InterPro" id="IPR002898">
    <property type="entry name" value="MotA_ExbB_proton_chnl"/>
</dbReference>
<organism evidence="10 11">
    <name type="scientific">Candidatus Clostridium stratigraminis</name>
    <dbReference type="NCBI Taxonomy" id="3381661"/>
    <lineage>
        <taxon>Bacteria</taxon>
        <taxon>Bacillati</taxon>
        <taxon>Bacillota</taxon>
        <taxon>Clostridia</taxon>
        <taxon>Eubacteriales</taxon>
        <taxon>Clostridiaceae</taxon>
        <taxon>Clostridium</taxon>
    </lineage>
</organism>
<evidence type="ECO:0000256" key="8">
    <source>
        <dbReference type="SAM" id="Phobius"/>
    </source>
</evidence>
<keyword evidence="11" id="KW-1185">Reference proteome</keyword>
<keyword evidence="3" id="KW-0813">Transport</keyword>
<evidence type="ECO:0000256" key="7">
    <source>
        <dbReference type="ARBA" id="ARBA00023136"/>
    </source>
</evidence>